<proteinExistence type="inferred from homology"/>
<evidence type="ECO:0000313" key="13">
    <source>
        <dbReference type="EMBL" id="MFC0082747.1"/>
    </source>
</evidence>
<keyword evidence="7" id="KW-1015">Disulfide bond</keyword>
<comment type="caution">
    <text evidence="13">The sequence shown here is derived from an EMBL/GenBank/DDBJ whole genome shotgun (WGS) entry which is preliminary data.</text>
</comment>
<feature type="site" description="Interaction with tRNA" evidence="9">
    <location>
        <position position="326"/>
    </location>
</feature>
<dbReference type="Pfam" id="PF20259">
    <property type="entry name" value="tRNA_Me_trans_M"/>
    <property type="match status" value="1"/>
</dbReference>
<dbReference type="RefSeq" id="WP_377790381.1">
    <property type="nucleotide sequence ID" value="NZ_JBHLYQ010000147.1"/>
</dbReference>
<feature type="domain" description="tRNA-specific 2-thiouridylase MnmA-like C-terminal" evidence="11">
    <location>
        <begin position="313"/>
        <end position="343"/>
    </location>
</feature>
<keyword evidence="3 9" id="KW-0819">tRNA processing</keyword>
<feature type="domain" description="tRNA-specific 2-thiouridylase MnmA-like central" evidence="12">
    <location>
        <begin position="202"/>
        <end position="265"/>
    </location>
</feature>
<evidence type="ECO:0000256" key="5">
    <source>
        <dbReference type="ARBA" id="ARBA00022840"/>
    </source>
</evidence>
<comment type="subcellular location">
    <subcellularLocation>
        <location evidence="9">Cytoplasm</location>
    </subcellularLocation>
</comment>
<dbReference type="InterPro" id="IPR004506">
    <property type="entry name" value="MnmA-like"/>
</dbReference>
<feature type="active site" description="Cysteine persulfide intermediate" evidence="9">
    <location>
        <position position="192"/>
    </location>
</feature>
<comment type="catalytic activity">
    <reaction evidence="8 9">
        <text>S-sulfanyl-L-cysteinyl-[protein] + uridine(34) in tRNA + AH2 + ATP = 2-thiouridine(34) in tRNA + L-cysteinyl-[protein] + A + AMP + diphosphate + H(+)</text>
        <dbReference type="Rhea" id="RHEA:47032"/>
        <dbReference type="Rhea" id="RHEA-COMP:10131"/>
        <dbReference type="Rhea" id="RHEA-COMP:11726"/>
        <dbReference type="Rhea" id="RHEA-COMP:11727"/>
        <dbReference type="Rhea" id="RHEA-COMP:11728"/>
        <dbReference type="ChEBI" id="CHEBI:13193"/>
        <dbReference type="ChEBI" id="CHEBI:15378"/>
        <dbReference type="ChEBI" id="CHEBI:17499"/>
        <dbReference type="ChEBI" id="CHEBI:29950"/>
        <dbReference type="ChEBI" id="CHEBI:30616"/>
        <dbReference type="ChEBI" id="CHEBI:33019"/>
        <dbReference type="ChEBI" id="CHEBI:61963"/>
        <dbReference type="ChEBI" id="CHEBI:65315"/>
        <dbReference type="ChEBI" id="CHEBI:87170"/>
        <dbReference type="ChEBI" id="CHEBI:456215"/>
        <dbReference type="EC" id="2.8.1.13"/>
    </reaction>
</comment>
<comment type="caution">
    <text evidence="9">Lacks conserved residue(s) required for the propagation of feature annotation.</text>
</comment>
<evidence type="ECO:0000256" key="2">
    <source>
        <dbReference type="ARBA" id="ARBA00022679"/>
    </source>
</evidence>
<dbReference type="Gene3D" id="2.30.30.280">
    <property type="entry name" value="Adenine nucleotide alpha hydrolases-like domains"/>
    <property type="match status" value="1"/>
</dbReference>
<comment type="function">
    <text evidence="9">Catalyzes the 2-thiolation of uridine at the wobble position (U34) of tRNA, leading to the formation of s(2)U34.</text>
</comment>
<evidence type="ECO:0000313" key="14">
    <source>
        <dbReference type="Proteomes" id="UP001589788"/>
    </source>
</evidence>
<dbReference type="GO" id="GO:0103016">
    <property type="term" value="F:tRNA-uridine 2-sulfurtransferase activity"/>
    <property type="evidence" value="ECO:0007669"/>
    <property type="project" value="UniProtKB-EC"/>
</dbReference>
<evidence type="ECO:0000256" key="1">
    <source>
        <dbReference type="ARBA" id="ARBA00022555"/>
    </source>
</evidence>
<comment type="similarity">
    <text evidence="9">Belongs to the MnmA/TRMU family.</text>
</comment>
<dbReference type="HAMAP" id="MF_00144">
    <property type="entry name" value="tRNA_thiouridyl_MnmA"/>
    <property type="match status" value="1"/>
</dbReference>
<protein>
    <recommendedName>
        <fullName evidence="9">tRNA-specific 2-thiouridylase MnmA</fullName>
        <ecNumber evidence="9">2.8.1.13</ecNumber>
    </recommendedName>
</protein>
<dbReference type="NCBIfam" id="NF001138">
    <property type="entry name" value="PRK00143.1"/>
    <property type="match status" value="1"/>
</dbReference>
<organism evidence="13 14">
    <name type="scientific">Aciditerrimonas ferrireducens</name>
    <dbReference type="NCBI Taxonomy" id="667306"/>
    <lineage>
        <taxon>Bacteria</taxon>
        <taxon>Bacillati</taxon>
        <taxon>Actinomycetota</taxon>
        <taxon>Acidimicrobiia</taxon>
        <taxon>Acidimicrobiales</taxon>
        <taxon>Acidimicrobiaceae</taxon>
        <taxon>Aciditerrimonas</taxon>
    </lineage>
</organism>
<dbReference type="CDD" id="cd01998">
    <property type="entry name" value="MnmA_TRMU-like"/>
    <property type="match status" value="1"/>
</dbReference>
<dbReference type="InterPro" id="IPR023382">
    <property type="entry name" value="MnmA-like_central_sf"/>
</dbReference>
<dbReference type="EMBL" id="JBHLYQ010000147">
    <property type="protein sequence ID" value="MFC0082747.1"/>
    <property type="molecule type" value="Genomic_DNA"/>
</dbReference>
<evidence type="ECO:0000256" key="7">
    <source>
        <dbReference type="ARBA" id="ARBA00023157"/>
    </source>
</evidence>
<gene>
    <name evidence="9 13" type="primary">mnmA</name>
    <name evidence="13" type="ORF">ACFFRE_11450</name>
</gene>
<dbReference type="Proteomes" id="UP001589788">
    <property type="component" value="Unassembled WGS sequence"/>
</dbReference>
<feature type="region of interest" description="Disordered" evidence="10">
    <location>
        <begin position="339"/>
        <end position="367"/>
    </location>
</feature>
<keyword evidence="9" id="KW-0963">Cytoplasm</keyword>
<keyword evidence="5 9" id="KW-0067">ATP-binding</keyword>
<sequence length="367" mass="38434">MRVLVAMSGGVDSSVAAGLLAAEGHEVVGATLKLWGGPSDSGCCSVADVEDARRVADRLGIDHYVFDDTEAFEAGVVRPYVAGHARGWTPNPCVACNRQVKFGLLLDRALRLGFDALATGHHARVAVGPRGAELRRGRDRAKDQSYVVAMLGRAQLEVLRFPVGELTKAEVRALAARWGLPTAGKPDSQDVCFIPSGEGREGFLGRALALHPGRLVDVDSGQEVGEVPAVELVTVGQRRGISPGGGGSRRYAVGVDVARRVVLVGPLRRALVEEVALTGWTWVDEPLTVGSPVLAQVSAHGTPRAGWLAADGVRFERPERPVAPGQLVALYDPADPDRVLGSALATDRRAGPPSAGAGPAGERGDDA</sequence>
<feature type="site" description="Interaction with tRNA" evidence="9">
    <location>
        <position position="121"/>
    </location>
</feature>
<dbReference type="PANTHER" id="PTHR11933">
    <property type="entry name" value="TRNA 5-METHYLAMINOMETHYL-2-THIOURIDYLATE -METHYLTRANSFERASE"/>
    <property type="match status" value="1"/>
</dbReference>
<dbReference type="Pfam" id="PF03054">
    <property type="entry name" value="tRNA_Me_trans"/>
    <property type="match status" value="1"/>
</dbReference>
<evidence type="ECO:0000256" key="6">
    <source>
        <dbReference type="ARBA" id="ARBA00022884"/>
    </source>
</evidence>
<dbReference type="Gene3D" id="3.40.50.620">
    <property type="entry name" value="HUPs"/>
    <property type="match status" value="1"/>
</dbReference>
<evidence type="ECO:0000256" key="3">
    <source>
        <dbReference type="ARBA" id="ARBA00022694"/>
    </source>
</evidence>
<dbReference type="Gene3D" id="2.40.30.10">
    <property type="entry name" value="Translation factors"/>
    <property type="match status" value="1"/>
</dbReference>
<accession>A0ABV6C4X0</accession>
<feature type="active site" description="Nucleophile" evidence="9">
    <location>
        <position position="96"/>
    </location>
</feature>
<dbReference type="Pfam" id="PF20258">
    <property type="entry name" value="tRNA_Me_trans_C"/>
    <property type="match status" value="1"/>
</dbReference>
<evidence type="ECO:0000256" key="10">
    <source>
        <dbReference type="SAM" id="MobiDB-lite"/>
    </source>
</evidence>
<dbReference type="PANTHER" id="PTHR11933:SF5">
    <property type="entry name" value="MITOCHONDRIAL TRNA-SPECIFIC 2-THIOURIDYLASE 1"/>
    <property type="match status" value="1"/>
</dbReference>
<evidence type="ECO:0000256" key="9">
    <source>
        <dbReference type="HAMAP-Rule" id="MF_00144"/>
    </source>
</evidence>
<dbReference type="InterPro" id="IPR014729">
    <property type="entry name" value="Rossmann-like_a/b/a_fold"/>
</dbReference>
<feature type="binding site" evidence="9">
    <location>
        <position position="32"/>
    </location>
    <ligand>
        <name>ATP</name>
        <dbReference type="ChEBI" id="CHEBI:30616"/>
    </ligand>
</feature>
<dbReference type="InterPro" id="IPR046885">
    <property type="entry name" value="MnmA-like_C"/>
</dbReference>
<dbReference type="EC" id="2.8.1.13" evidence="9"/>
<keyword evidence="4 9" id="KW-0547">Nucleotide-binding</keyword>
<evidence type="ECO:0000259" key="11">
    <source>
        <dbReference type="Pfam" id="PF20258"/>
    </source>
</evidence>
<keyword evidence="2 9" id="KW-0808">Transferase</keyword>
<evidence type="ECO:0000259" key="12">
    <source>
        <dbReference type="Pfam" id="PF20259"/>
    </source>
</evidence>
<evidence type="ECO:0000256" key="4">
    <source>
        <dbReference type="ARBA" id="ARBA00022741"/>
    </source>
</evidence>
<name>A0ABV6C4X0_9ACTN</name>
<evidence type="ECO:0000256" key="8">
    <source>
        <dbReference type="ARBA" id="ARBA00051542"/>
    </source>
</evidence>
<feature type="binding site" evidence="9">
    <location>
        <position position="120"/>
    </location>
    <ligand>
        <name>ATP</name>
        <dbReference type="ChEBI" id="CHEBI:30616"/>
    </ligand>
</feature>
<keyword evidence="6 9" id="KW-0694">RNA-binding</keyword>
<dbReference type="NCBIfam" id="TIGR00420">
    <property type="entry name" value="trmU"/>
    <property type="match status" value="1"/>
</dbReference>
<reference evidence="13 14" key="1">
    <citation type="submission" date="2024-09" db="EMBL/GenBank/DDBJ databases">
        <authorList>
            <person name="Sun Q."/>
            <person name="Mori K."/>
        </authorList>
    </citation>
    <scope>NUCLEOTIDE SEQUENCE [LARGE SCALE GENOMIC DNA]</scope>
    <source>
        <strain evidence="13 14">JCM 15389</strain>
    </source>
</reference>
<feature type="binding site" evidence="9">
    <location>
        <begin position="6"/>
        <end position="13"/>
    </location>
    <ligand>
        <name>ATP</name>
        <dbReference type="ChEBI" id="CHEBI:30616"/>
    </ligand>
</feature>
<dbReference type="InterPro" id="IPR046884">
    <property type="entry name" value="MnmA-like_central"/>
</dbReference>
<feature type="region of interest" description="Interaction with tRNA" evidence="9">
    <location>
        <begin position="142"/>
        <end position="144"/>
    </location>
</feature>
<keyword evidence="14" id="KW-1185">Reference proteome</keyword>
<dbReference type="SUPFAM" id="SSF52402">
    <property type="entry name" value="Adenine nucleotide alpha hydrolases-like"/>
    <property type="match status" value="1"/>
</dbReference>
<keyword evidence="1 9" id="KW-0820">tRNA-binding</keyword>